<keyword evidence="6 7" id="KW-0472">Membrane</keyword>
<dbReference type="EMBL" id="MU826854">
    <property type="protein sequence ID" value="KAJ7370899.1"/>
    <property type="molecule type" value="Genomic_DNA"/>
</dbReference>
<comment type="caution">
    <text evidence="9">The sequence shown here is derived from an EMBL/GenBank/DDBJ whole genome shotgun (WGS) entry which is preliminary data.</text>
</comment>
<organism evidence="9 10">
    <name type="scientific">Desmophyllum pertusum</name>
    <dbReference type="NCBI Taxonomy" id="174260"/>
    <lineage>
        <taxon>Eukaryota</taxon>
        <taxon>Metazoa</taxon>
        <taxon>Cnidaria</taxon>
        <taxon>Anthozoa</taxon>
        <taxon>Hexacorallia</taxon>
        <taxon>Scleractinia</taxon>
        <taxon>Caryophylliina</taxon>
        <taxon>Caryophylliidae</taxon>
        <taxon>Desmophyllum</taxon>
    </lineage>
</organism>
<dbReference type="Pfam" id="PF25987">
    <property type="entry name" value="PRRT3"/>
    <property type="match status" value="1"/>
</dbReference>
<keyword evidence="4" id="KW-0732">Signal</keyword>
<evidence type="ECO:0000313" key="9">
    <source>
        <dbReference type="EMBL" id="KAJ7370899.1"/>
    </source>
</evidence>
<dbReference type="AlphaFoldDB" id="A0A9W9Z0E6"/>
<evidence type="ECO:0000256" key="1">
    <source>
        <dbReference type="ARBA" id="ARBA00004141"/>
    </source>
</evidence>
<keyword evidence="10" id="KW-1185">Reference proteome</keyword>
<accession>A0A9W9Z0E6</accession>
<feature type="transmembrane region" description="Helical" evidence="7">
    <location>
        <begin position="257"/>
        <end position="283"/>
    </location>
</feature>
<evidence type="ECO:0000256" key="5">
    <source>
        <dbReference type="ARBA" id="ARBA00022989"/>
    </source>
</evidence>
<evidence type="ECO:0000256" key="2">
    <source>
        <dbReference type="ARBA" id="ARBA00022553"/>
    </source>
</evidence>
<dbReference type="Proteomes" id="UP001163046">
    <property type="component" value="Unassembled WGS sequence"/>
</dbReference>
<sequence>MNPQNETSSLTTQITYVTTRPTSSTSATELLNHWAWKLYVYFFATLYIIFALNCFIVLVRHWTRSSSKSIYWRFTTAQLFLAAILKAVVFLWSPFLLHEISKARYAVALMLYSFSLAFNLSAYSILLLILLETTKTTLASPRLQNIWVLLAITAAFTAIVATFHLLVLFEDREFWRFISDLTLCVWGTLICVGYAVAGFRISRNLRSSPQRQRRLRNIVLLAFISSVVTAVSLTLLICVSVADFGAMRGLEIKKDSIWIRFTVSFLLRSYEFGLVLLIFVIVIKTKAERSRVEEAPSVQMGTFSSEG</sequence>
<dbReference type="InterPro" id="IPR059081">
    <property type="entry name" value="PRRT3-4"/>
</dbReference>
<gene>
    <name evidence="9" type="ORF">OS493_028970</name>
</gene>
<dbReference type="PANTHER" id="PTHR35578">
    <property type="entry name" value="PROLINE-RICH TRANSMEMBRANE PROTEIN 4-RELATED"/>
    <property type="match status" value="1"/>
</dbReference>
<feature type="transmembrane region" description="Helical" evidence="7">
    <location>
        <begin position="218"/>
        <end position="242"/>
    </location>
</feature>
<keyword evidence="3 7" id="KW-0812">Transmembrane</keyword>
<evidence type="ECO:0000259" key="8">
    <source>
        <dbReference type="Pfam" id="PF25987"/>
    </source>
</evidence>
<feature type="transmembrane region" description="Helical" evidence="7">
    <location>
        <begin position="174"/>
        <end position="197"/>
    </location>
</feature>
<keyword evidence="5 7" id="KW-1133">Transmembrane helix</keyword>
<protein>
    <recommendedName>
        <fullName evidence="8">Proline-rich transmembrane protein 3/4 domain-containing protein</fullName>
    </recommendedName>
</protein>
<evidence type="ECO:0000256" key="3">
    <source>
        <dbReference type="ARBA" id="ARBA00022692"/>
    </source>
</evidence>
<dbReference type="PANTHER" id="PTHR35578:SF6">
    <property type="entry name" value="PROLINE-RICH TRANSMEMBRANE PROTEIN 4"/>
    <property type="match status" value="1"/>
</dbReference>
<comment type="subcellular location">
    <subcellularLocation>
        <location evidence="1">Membrane</location>
        <topology evidence="1">Multi-pass membrane protein</topology>
    </subcellularLocation>
</comment>
<feature type="domain" description="Proline-rich transmembrane protein 3/4" evidence="8">
    <location>
        <begin position="33"/>
        <end position="289"/>
    </location>
</feature>
<evidence type="ECO:0000313" key="10">
    <source>
        <dbReference type="Proteomes" id="UP001163046"/>
    </source>
</evidence>
<reference evidence="9" key="1">
    <citation type="submission" date="2023-01" db="EMBL/GenBank/DDBJ databases">
        <title>Genome assembly of the deep-sea coral Lophelia pertusa.</title>
        <authorList>
            <person name="Herrera S."/>
            <person name="Cordes E."/>
        </authorList>
    </citation>
    <scope>NUCLEOTIDE SEQUENCE</scope>
    <source>
        <strain evidence="9">USNM1676648</strain>
        <tissue evidence="9">Polyp</tissue>
    </source>
</reference>
<proteinExistence type="predicted"/>
<feature type="transmembrane region" description="Helical" evidence="7">
    <location>
        <begin position="71"/>
        <end position="93"/>
    </location>
</feature>
<name>A0A9W9Z0E6_9CNID</name>
<evidence type="ECO:0000256" key="4">
    <source>
        <dbReference type="ARBA" id="ARBA00022729"/>
    </source>
</evidence>
<feature type="transmembrane region" description="Helical" evidence="7">
    <location>
        <begin position="105"/>
        <end position="131"/>
    </location>
</feature>
<evidence type="ECO:0000256" key="6">
    <source>
        <dbReference type="ARBA" id="ARBA00023136"/>
    </source>
</evidence>
<feature type="transmembrane region" description="Helical" evidence="7">
    <location>
        <begin position="38"/>
        <end position="59"/>
    </location>
</feature>
<dbReference type="InterPro" id="IPR052836">
    <property type="entry name" value="PRRT_domain-containing"/>
</dbReference>
<keyword evidence="2" id="KW-0597">Phosphoprotein</keyword>
<feature type="transmembrane region" description="Helical" evidence="7">
    <location>
        <begin position="143"/>
        <end position="168"/>
    </location>
</feature>
<evidence type="ECO:0000256" key="7">
    <source>
        <dbReference type="SAM" id="Phobius"/>
    </source>
</evidence>